<accession>A0A914X3W9</accession>
<organism evidence="1 2">
    <name type="scientific">Plectus sambesii</name>
    <dbReference type="NCBI Taxonomy" id="2011161"/>
    <lineage>
        <taxon>Eukaryota</taxon>
        <taxon>Metazoa</taxon>
        <taxon>Ecdysozoa</taxon>
        <taxon>Nematoda</taxon>
        <taxon>Chromadorea</taxon>
        <taxon>Plectida</taxon>
        <taxon>Plectina</taxon>
        <taxon>Plectoidea</taxon>
        <taxon>Plectidae</taxon>
        <taxon>Plectus</taxon>
    </lineage>
</organism>
<protein>
    <submittedName>
        <fullName evidence="2">Uncharacterized protein</fullName>
    </submittedName>
</protein>
<dbReference type="Proteomes" id="UP000887566">
    <property type="component" value="Unplaced"/>
</dbReference>
<evidence type="ECO:0000313" key="1">
    <source>
        <dbReference type="Proteomes" id="UP000887566"/>
    </source>
</evidence>
<evidence type="ECO:0000313" key="2">
    <source>
        <dbReference type="WBParaSite" id="PSAMB.scaffold5929size10655.g27569.t1"/>
    </source>
</evidence>
<proteinExistence type="predicted"/>
<reference evidence="2" key="1">
    <citation type="submission" date="2022-11" db="UniProtKB">
        <authorList>
            <consortium name="WormBaseParasite"/>
        </authorList>
    </citation>
    <scope>IDENTIFICATION</scope>
</reference>
<dbReference type="GO" id="GO:0020037">
    <property type="term" value="F:heme binding"/>
    <property type="evidence" value="ECO:0007669"/>
    <property type="project" value="InterPro"/>
</dbReference>
<keyword evidence="1" id="KW-1185">Reference proteome</keyword>
<dbReference type="GO" id="GO:0019825">
    <property type="term" value="F:oxygen binding"/>
    <property type="evidence" value="ECO:0007669"/>
    <property type="project" value="InterPro"/>
</dbReference>
<name>A0A914X3W9_9BILA</name>
<dbReference type="WBParaSite" id="PSAMB.scaffold5929size10655.g27569.t1">
    <property type="protein sequence ID" value="PSAMB.scaffold5929size10655.g27569.t1"/>
    <property type="gene ID" value="PSAMB.scaffold5929size10655.g27569"/>
</dbReference>
<dbReference type="AlphaFoldDB" id="A0A914X3W9"/>
<dbReference type="InterPro" id="IPR012292">
    <property type="entry name" value="Globin/Proto"/>
</dbReference>
<dbReference type="Gene3D" id="1.10.490.10">
    <property type="entry name" value="Globins"/>
    <property type="match status" value="1"/>
</dbReference>
<sequence length="188" mass="21126">MVGARIGQFVEQMMKTLNDENMTKEDFTQIRTELRNIGIVHFVERVKMNSQDWILTKRFLVDLMMEHCKKGDLREHEDVANKFASFIIHEMKNGYMCETARTGHQSNSQFDRDQLASGSGSPITTADLHKPHHLDYASSCPSMSSPKSCTTPSATLSTTAETSSIISVAHDYIMAIDARGDAYDVVFV</sequence>